<protein>
    <recommendedName>
        <fullName evidence="4">Cep57 centrosome microtubule-binding domain-containing protein</fullName>
    </recommendedName>
</protein>
<comment type="caution">
    <text evidence="5">The sequence shown here is derived from an EMBL/GenBank/DDBJ whole genome shotgun (WGS) entry which is preliminary data.</text>
</comment>
<proteinExistence type="predicted"/>
<evidence type="ECO:0000256" key="2">
    <source>
        <dbReference type="ARBA" id="ARBA00022490"/>
    </source>
</evidence>
<evidence type="ECO:0000259" key="4">
    <source>
        <dbReference type="Pfam" id="PF06657"/>
    </source>
</evidence>
<dbReference type="InterPro" id="IPR051756">
    <property type="entry name" value="Centrosomal_MT-associated"/>
</dbReference>
<dbReference type="EMBL" id="JADCTT010000001">
    <property type="protein sequence ID" value="KAF9758965.1"/>
    <property type="molecule type" value="Genomic_DNA"/>
</dbReference>
<sequence length="109" mass="12332">MVIKGLEDESHHLQLELTRLQAKYNGTDKALGRRERLRMAEGIRTLLKQVEAKNDQIYSLYDVLEGQKAAGQAMSDEELEMTVLNITGMTVRDVTSGSEHLTWEGIEDL</sequence>
<reference evidence="5" key="1">
    <citation type="submission" date="2020-10" db="EMBL/GenBank/DDBJ databases">
        <title>High-Quality Genome Resource of Clonostachys rosea strain S41 by Oxford Nanopore Long-Read Sequencing.</title>
        <authorList>
            <person name="Wang H."/>
        </authorList>
    </citation>
    <scope>NUCLEOTIDE SEQUENCE</scope>
    <source>
        <strain evidence="5">S41</strain>
    </source>
</reference>
<dbReference type="Proteomes" id="UP000616885">
    <property type="component" value="Unassembled WGS sequence"/>
</dbReference>
<evidence type="ECO:0000313" key="6">
    <source>
        <dbReference type="Proteomes" id="UP000616885"/>
    </source>
</evidence>
<organism evidence="5 6">
    <name type="scientific">Bionectria ochroleuca</name>
    <name type="common">Gliocladium roseum</name>
    <dbReference type="NCBI Taxonomy" id="29856"/>
    <lineage>
        <taxon>Eukaryota</taxon>
        <taxon>Fungi</taxon>
        <taxon>Dikarya</taxon>
        <taxon>Ascomycota</taxon>
        <taxon>Pezizomycotina</taxon>
        <taxon>Sordariomycetes</taxon>
        <taxon>Hypocreomycetidae</taxon>
        <taxon>Hypocreales</taxon>
        <taxon>Bionectriaceae</taxon>
        <taxon>Clonostachys</taxon>
    </lineage>
</organism>
<dbReference type="Pfam" id="PF06657">
    <property type="entry name" value="Cep57_MT_bd"/>
    <property type="match status" value="1"/>
</dbReference>
<dbReference type="GO" id="GO:0008017">
    <property type="term" value="F:microtubule binding"/>
    <property type="evidence" value="ECO:0007669"/>
    <property type="project" value="InterPro"/>
</dbReference>
<evidence type="ECO:0000313" key="5">
    <source>
        <dbReference type="EMBL" id="KAF9758965.1"/>
    </source>
</evidence>
<dbReference type="InterPro" id="IPR024957">
    <property type="entry name" value="Cep57_MT-bd_dom"/>
</dbReference>
<evidence type="ECO:0000256" key="3">
    <source>
        <dbReference type="ARBA" id="ARBA00023212"/>
    </source>
</evidence>
<feature type="domain" description="Cep57 centrosome microtubule-binding" evidence="4">
    <location>
        <begin position="2"/>
        <end position="63"/>
    </location>
</feature>
<dbReference type="PANTHER" id="PTHR19336:SF9">
    <property type="entry name" value="SPINDLE POLE BODY PROTEIN PPC89"/>
    <property type="match status" value="1"/>
</dbReference>
<dbReference type="PANTHER" id="PTHR19336">
    <property type="entry name" value="UNCHARACTERIZED DUF1167"/>
    <property type="match status" value="1"/>
</dbReference>
<keyword evidence="2" id="KW-0963">Cytoplasm</keyword>
<dbReference type="GO" id="GO:0005815">
    <property type="term" value="C:microtubule organizing center"/>
    <property type="evidence" value="ECO:0007669"/>
    <property type="project" value="UniProtKB-SubCell"/>
</dbReference>
<evidence type="ECO:0000256" key="1">
    <source>
        <dbReference type="ARBA" id="ARBA00004267"/>
    </source>
</evidence>
<keyword evidence="3" id="KW-0206">Cytoskeleton</keyword>
<name>A0A8H7NMQ0_BIOOC</name>
<dbReference type="AlphaFoldDB" id="A0A8H7NMQ0"/>
<gene>
    <name evidence="5" type="ORF">IM811_000659</name>
</gene>
<comment type="subcellular location">
    <subcellularLocation>
        <location evidence="1">Cytoplasm</location>
        <location evidence="1">Cytoskeleton</location>
        <location evidence="1">Microtubule organizing center</location>
    </subcellularLocation>
</comment>
<accession>A0A8H7NMQ0</accession>